<reference evidence="2" key="1">
    <citation type="submission" date="2023-07" db="EMBL/GenBank/DDBJ databases">
        <title>Study on multiphase classification of strain Alteromonas salexigens isolated from the Yellow Sea.</title>
        <authorList>
            <person name="Sun L."/>
        </authorList>
    </citation>
    <scope>NUCLEOTIDE SEQUENCE [LARGE SCALE GENOMIC DNA]</scope>
    <source>
        <strain evidence="2">ASW11-19</strain>
    </source>
</reference>
<proteinExistence type="predicted"/>
<name>A0ABT2VNQ3_9ALTE</name>
<organism evidence="1 2">
    <name type="scientific">Alteromonas salexigens</name>
    <dbReference type="NCBI Taxonomy" id="2982530"/>
    <lineage>
        <taxon>Bacteria</taxon>
        <taxon>Pseudomonadati</taxon>
        <taxon>Pseudomonadota</taxon>
        <taxon>Gammaproteobacteria</taxon>
        <taxon>Alteromonadales</taxon>
        <taxon>Alteromonadaceae</taxon>
        <taxon>Alteromonas/Salinimonas group</taxon>
        <taxon>Alteromonas</taxon>
    </lineage>
</organism>
<sequence length="58" mass="6163">MAATVILYLILSTVARKVNAAHEIARYVNGYGSLCIVADRFHGGDTAGKTCVKDPLVV</sequence>
<comment type="caution">
    <text evidence="1">The sequence shown here is derived from an EMBL/GenBank/DDBJ whole genome shotgun (WGS) entry which is preliminary data.</text>
</comment>
<evidence type="ECO:0000313" key="1">
    <source>
        <dbReference type="EMBL" id="MCU7554928.1"/>
    </source>
</evidence>
<keyword evidence="2" id="KW-1185">Reference proteome</keyword>
<accession>A0ABT2VNQ3</accession>
<dbReference type="Proteomes" id="UP001209257">
    <property type="component" value="Unassembled WGS sequence"/>
</dbReference>
<protein>
    <submittedName>
        <fullName evidence="1">Uncharacterized protein</fullName>
    </submittedName>
</protein>
<dbReference type="EMBL" id="JAOTJC010000008">
    <property type="protein sequence ID" value="MCU7554928.1"/>
    <property type="molecule type" value="Genomic_DNA"/>
</dbReference>
<gene>
    <name evidence="1" type="ORF">OCL06_09980</name>
</gene>
<dbReference type="RefSeq" id="WP_262994083.1">
    <property type="nucleotide sequence ID" value="NZ_JAOTJC010000008.1"/>
</dbReference>
<evidence type="ECO:0000313" key="2">
    <source>
        <dbReference type="Proteomes" id="UP001209257"/>
    </source>
</evidence>